<protein>
    <recommendedName>
        <fullName evidence="7">C-type lectin domain-containing protein</fullName>
    </recommendedName>
</protein>
<reference evidence="5" key="2">
    <citation type="submission" date="2025-08" db="UniProtKB">
        <authorList>
            <consortium name="Ensembl"/>
        </authorList>
    </citation>
    <scope>IDENTIFICATION</scope>
</reference>
<comment type="subcellular location">
    <subcellularLocation>
        <location evidence="1">Membrane</location>
        <topology evidence="1">Single-pass type II membrane protein</topology>
    </subcellularLocation>
</comment>
<dbReference type="OMA" id="KNSYLMV"/>
<evidence type="ECO:0000256" key="4">
    <source>
        <dbReference type="SAM" id="Phobius"/>
    </source>
</evidence>
<keyword evidence="4" id="KW-1133">Transmembrane helix</keyword>
<keyword evidence="4" id="KW-0472">Membrane</keyword>
<evidence type="ECO:0000256" key="1">
    <source>
        <dbReference type="ARBA" id="ARBA00004606"/>
    </source>
</evidence>
<dbReference type="GeneTree" id="ENSGT00940000163123"/>
<keyword evidence="2" id="KW-0430">Lectin</keyword>
<keyword evidence="6" id="KW-1185">Reference proteome</keyword>
<keyword evidence="4" id="KW-0812">Transmembrane</keyword>
<dbReference type="PANTHER" id="PTHR46746:SF3">
    <property type="entry name" value="C-TYPE LECTIN DOMAIN-CONTAINING PROTEIN-RELATED"/>
    <property type="match status" value="1"/>
</dbReference>
<feature type="transmembrane region" description="Helical" evidence="4">
    <location>
        <begin position="159"/>
        <end position="181"/>
    </location>
</feature>
<sequence length="192" mass="22055">MVSNFFHVIQVFEKSATLISKTERIGFVIDSWRKSTTHLGSRRKFAISIYLPEVSLQKYDCPFSGTSFVVFSLFSVCAMAGDVVYADIKTVRTPPLELAFPLQRSISFNFSTVHKSCPAKNWKVHKGKCYWIAETKKSWNKSQNDCAIKNSYLMVIQDITAMLITFLLYLQMAFLQCVYISDVSVYPNFFFL</sequence>
<dbReference type="InterPro" id="IPR016186">
    <property type="entry name" value="C-type_lectin-like/link_sf"/>
</dbReference>
<name>A0A2R8ZL20_PANPA</name>
<dbReference type="AlphaFoldDB" id="A0A2R8ZL20"/>
<dbReference type="GO" id="GO:0005886">
    <property type="term" value="C:plasma membrane"/>
    <property type="evidence" value="ECO:0007669"/>
    <property type="project" value="TreeGrafter"/>
</dbReference>
<dbReference type="Ensembl" id="ENSPPAT00000025566.1">
    <property type="protein sequence ID" value="ENSPPAP00000005664.1"/>
    <property type="gene ID" value="ENSPPAG00000023274.1"/>
</dbReference>
<dbReference type="PANTHER" id="PTHR46746">
    <property type="entry name" value="KILLER CELL LECTIN-LIKE RECEPTOR SUBFAMILY F MEMBER 2"/>
    <property type="match status" value="1"/>
</dbReference>
<keyword evidence="3" id="KW-0735">Signal-anchor</keyword>
<dbReference type="InterPro" id="IPR016187">
    <property type="entry name" value="CTDL_fold"/>
</dbReference>
<evidence type="ECO:0000313" key="6">
    <source>
        <dbReference type="Proteomes" id="UP000240080"/>
    </source>
</evidence>
<dbReference type="STRING" id="9597.ENSPPAP00000005664"/>
<reference evidence="5 6" key="1">
    <citation type="journal article" date="2012" name="Nature">
        <title>The bonobo genome compared with the chimpanzee and human genomes.</title>
        <authorList>
            <person name="Prufer K."/>
            <person name="Munch K."/>
            <person name="Hellmann I."/>
            <person name="Akagi K."/>
            <person name="Miller J.R."/>
            <person name="Walenz B."/>
            <person name="Koren S."/>
            <person name="Sutton G."/>
            <person name="Kodira C."/>
            <person name="Winer R."/>
            <person name="Knight J.R."/>
            <person name="Mullikin J.C."/>
            <person name="Meader S.J."/>
            <person name="Ponting C.P."/>
            <person name="Lunter G."/>
            <person name="Higashino S."/>
            <person name="Hobolth A."/>
            <person name="Dutheil J."/>
            <person name="Karakoc E."/>
            <person name="Alkan C."/>
            <person name="Sajjadian S."/>
            <person name="Catacchio C.R."/>
            <person name="Ventura M."/>
            <person name="Marques-Bonet T."/>
            <person name="Eichler E.E."/>
            <person name="Andre C."/>
            <person name="Atencia R."/>
            <person name="Mugisha L."/>
            <person name="Junhold J."/>
            <person name="Patterson N."/>
            <person name="Siebauer M."/>
            <person name="Good J.M."/>
            <person name="Fischer A."/>
            <person name="Ptak S.E."/>
            <person name="Lachmann M."/>
            <person name="Symer D.E."/>
            <person name="Mailund T."/>
            <person name="Schierup M.H."/>
            <person name="Andres A.M."/>
            <person name="Kelso J."/>
            <person name="Paabo S."/>
        </authorList>
    </citation>
    <scope>NUCLEOTIDE SEQUENCE [LARGE SCALE GENOMIC DNA]</scope>
</reference>
<organism evidence="5 6">
    <name type="scientific">Pan paniscus</name>
    <name type="common">Pygmy chimpanzee</name>
    <name type="synonym">Bonobo</name>
    <dbReference type="NCBI Taxonomy" id="9597"/>
    <lineage>
        <taxon>Eukaryota</taxon>
        <taxon>Metazoa</taxon>
        <taxon>Chordata</taxon>
        <taxon>Craniata</taxon>
        <taxon>Vertebrata</taxon>
        <taxon>Euteleostomi</taxon>
        <taxon>Mammalia</taxon>
        <taxon>Eutheria</taxon>
        <taxon>Euarchontoglires</taxon>
        <taxon>Primates</taxon>
        <taxon>Haplorrhini</taxon>
        <taxon>Catarrhini</taxon>
        <taxon>Hominidae</taxon>
        <taxon>Pan</taxon>
    </lineage>
</organism>
<dbReference type="EMBL" id="AJFE02104237">
    <property type="status" value="NOT_ANNOTATED_CDS"/>
    <property type="molecule type" value="Genomic_DNA"/>
</dbReference>
<proteinExistence type="predicted"/>
<dbReference type="GO" id="GO:0030246">
    <property type="term" value="F:carbohydrate binding"/>
    <property type="evidence" value="ECO:0007669"/>
    <property type="project" value="UniProtKB-KW"/>
</dbReference>
<evidence type="ECO:0008006" key="7">
    <source>
        <dbReference type="Google" id="ProtNLM"/>
    </source>
</evidence>
<dbReference type="SUPFAM" id="SSF56436">
    <property type="entry name" value="C-type lectin-like"/>
    <property type="match status" value="1"/>
</dbReference>
<dbReference type="Gene3D" id="3.10.100.10">
    <property type="entry name" value="Mannose-Binding Protein A, subunit A"/>
    <property type="match status" value="1"/>
</dbReference>
<evidence type="ECO:0000313" key="5">
    <source>
        <dbReference type="Ensembl" id="ENSPPAP00000005664.1"/>
    </source>
</evidence>
<evidence type="ECO:0000256" key="3">
    <source>
        <dbReference type="ARBA" id="ARBA00022968"/>
    </source>
</evidence>
<reference evidence="5" key="3">
    <citation type="submission" date="2025-09" db="UniProtKB">
        <authorList>
            <consortium name="Ensembl"/>
        </authorList>
    </citation>
    <scope>IDENTIFICATION</scope>
</reference>
<dbReference type="InterPro" id="IPR051379">
    <property type="entry name" value="C-type_Lectin_Receptor_IMM"/>
</dbReference>
<dbReference type="Bgee" id="ENSPPAG00000023274">
    <property type="expression patterns" value="Expressed in adult mammalian kidney"/>
</dbReference>
<dbReference type="Proteomes" id="UP000240080">
    <property type="component" value="Chromosome 12"/>
</dbReference>
<dbReference type="EMBL" id="AJFE02104238">
    <property type="status" value="NOT_ANNOTATED_CDS"/>
    <property type="molecule type" value="Genomic_DNA"/>
</dbReference>
<evidence type="ECO:0000256" key="2">
    <source>
        <dbReference type="ARBA" id="ARBA00022734"/>
    </source>
</evidence>
<accession>A0A2R8ZL20</accession>